<reference evidence="1" key="1">
    <citation type="submission" date="2013-07" db="EMBL/GenBank/DDBJ databases">
        <title>The genome of an arbuscular mycorrhizal fungus provides insights into the evolution of the oldest plant symbiosis.</title>
        <authorList>
            <consortium name="DOE Joint Genome Institute"/>
            <person name="Tisserant E."/>
            <person name="Malbreil M."/>
            <person name="Kuo A."/>
            <person name="Kohler A."/>
            <person name="Symeonidi A."/>
            <person name="Balestrini R."/>
            <person name="Charron P."/>
            <person name="Duensing N."/>
            <person name="Frei-dit-Frey N."/>
            <person name="Gianinazzi-Pearson V."/>
            <person name="Gilbert B."/>
            <person name="Handa Y."/>
            <person name="Hijri M."/>
            <person name="Kaul R."/>
            <person name="Kawaguchi M."/>
            <person name="Krajinski F."/>
            <person name="Lammers P."/>
            <person name="Lapierre D."/>
            <person name="Masclaux F.G."/>
            <person name="Murat C."/>
            <person name="Morin E."/>
            <person name="Ndikumana S."/>
            <person name="Pagni M."/>
            <person name="Petitpierre D."/>
            <person name="Requena N."/>
            <person name="Rosikiewicz P."/>
            <person name="Riley R."/>
            <person name="Saito K."/>
            <person name="San Clemente H."/>
            <person name="Shapiro H."/>
            <person name="van Tuinen D."/>
            <person name="Becard G."/>
            <person name="Bonfante P."/>
            <person name="Paszkowski U."/>
            <person name="Shachar-Hill Y."/>
            <person name="Young J.P."/>
            <person name="Sanders I.R."/>
            <person name="Henrissat B."/>
            <person name="Rensing S.A."/>
            <person name="Grigoriev I.V."/>
            <person name="Corradi N."/>
            <person name="Roux C."/>
            <person name="Martin F."/>
        </authorList>
    </citation>
    <scope>NUCLEOTIDE SEQUENCE</scope>
    <source>
        <strain evidence="1">DAOM 197198</strain>
    </source>
</reference>
<protein>
    <submittedName>
        <fullName evidence="1">Uncharacterized protein</fullName>
    </submittedName>
</protein>
<sequence length="102" mass="11303">SRSNSINSWSHPEIVKFLTGIINYIGKYICEVNINKLALFGKTLLSISLPFSKSLYIQASFSVKFKGFGEILNFMSRYSPNISSISSSMSTAIINVGNDIEL</sequence>
<evidence type="ECO:0000313" key="1">
    <source>
        <dbReference type="EMBL" id="ESA19425.1"/>
    </source>
</evidence>
<gene>
    <name evidence="1" type="ORF">GLOINDRAFT_92893</name>
</gene>
<dbReference type="AlphaFoldDB" id="U9UG97"/>
<proteinExistence type="predicted"/>
<dbReference type="EMBL" id="KI278265">
    <property type="protein sequence ID" value="ESA19425.1"/>
    <property type="molecule type" value="Genomic_DNA"/>
</dbReference>
<organism evidence="1">
    <name type="scientific">Rhizophagus irregularis (strain DAOM 181602 / DAOM 197198 / MUCL 43194)</name>
    <name type="common">Arbuscular mycorrhizal fungus</name>
    <name type="synonym">Glomus intraradices</name>
    <dbReference type="NCBI Taxonomy" id="747089"/>
    <lineage>
        <taxon>Eukaryota</taxon>
        <taxon>Fungi</taxon>
        <taxon>Fungi incertae sedis</taxon>
        <taxon>Mucoromycota</taxon>
        <taxon>Glomeromycotina</taxon>
        <taxon>Glomeromycetes</taxon>
        <taxon>Glomerales</taxon>
        <taxon>Glomeraceae</taxon>
        <taxon>Rhizophagus</taxon>
    </lineage>
</organism>
<dbReference type="HOGENOM" id="CLU_2284212_0_0_1"/>
<feature type="non-terminal residue" evidence="1">
    <location>
        <position position="1"/>
    </location>
</feature>
<name>U9UG97_RHIID</name>
<accession>U9UG97</accession>